<dbReference type="InterPro" id="IPR036287">
    <property type="entry name" value="Rv1873-like_sf"/>
</dbReference>
<proteinExistence type="predicted"/>
<evidence type="ECO:0008006" key="2">
    <source>
        <dbReference type="Google" id="ProtNLM"/>
    </source>
</evidence>
<dbReference type="InterPro" id="IPR014937">
    <property type="entry name" value="DUF1810"/>
</dbReference>
<dbReference type="PIRSF" id="PIRSF008546">
    <property type="entry name" value="UCP008546"/>
    <property type="match status" value="1"/>
</dbReference>
<sequence length="143" mass="15763">MAGAAFDLERFTAAQEGSYPAALAELRAGAKHTHWMWFIFPQIAGLGRSPTAIYYALSGLPEARAYFGHPLLGRRILECTEAVNGVRGRSALEIFGRPDDFKFRSSMTLFEAAAPEADAFARALDFYFNGVRDPKTLEILGRS</sequence>
<gene>
    <name evidence="1" type="ORF">EMEDMD4_10124</name>
</gene>
<dbReference type="Gene3D" id="1.25.40.380">
    <property type="entry name" value="Protein of unknown function DUF1810"/>
    <property type="match status" value="1"/>
</dbReference>
<dbReference type="AlphaFoldDB" id="A0A508WN09"/>
<organism evidence="1">
    <name type="scientific">Sinorhizobium medicae</name>
    <dbReference type="NCBI Taxonomy" id="110321"/>
    <lineage>
        <taxon>Bacteria</taxon>
        <taxon>Pseudomonadati</taxon>
        <taxon>Pseudomonadota</taxon>
        <taxon>Alphaproteobacteria</taxon>
        <taxon>Hyphomicrobiales</taxon>
        <taxon>Rhizobiaceae</taxon>
        <taxon>Sinorhizobium/Ensifer group</taxon>
        <taxon>Sinorhizobium</taxon>
    </lineage>
</organism>
<dbReference type="RefSeq" id="WP_018209026.1">
    <property type="nucleotide sequence ID" value="NZ_CABFNB010000001.1"/>
</dbReference>
<dbReference type="Proteomes" id="UP000507954">
    <property type="component" value="Unassembled WGS sequence"/>
</dbReference>
<dbReference type="SUPFAM" id="SSF140736">
    <property type="entry name" value="Rv1873-like"/>
    <property type="match status" value="1"/>
</dbReference>
<reference evidence="1" key="1">
    <citation type="submission" date="2019-06" db="EMBL/GenBank/DDBJ databases">
        <authorList>
            <person name="Le Quere A."/>
            <person name="Colella S."/>
        </authorList>
    </citation>
    <scope>NUCLEOTIDE SEQUENCE</scope>
    <source>
        <strain evidence="1">EmedicaeMD41</strain>
    </source>
</reference>
<name>A0A508WN09_9HYPH</name>
<protein>
    <recommendedName>
        <fullName evidence="2">DUF1810 family protein</fullName>
    </recommendedName>
</protein>
<accession>A0A508WN09</accession>
<dbReference type="Pfam" id="PF08837">
    <property type="entry name" value="DUF1810"/>
    <property type="match status" value="1"/>
</dbReference>
<dbReference type="EMBL" id="CABFNB010000001">
    <property type="protein sequence ID" value="VTZ58948.1"/>
    <property type="molecule type" value="Genomic_DNA"/>
</dbReference>
<evidence type="ECO:0000313" key="1">
    <source>
        <dbReference type="EMBL" id="VTZ58948.1"/>
    </source>
</evidence>